<dbReference type="Pfam" id="PF08238">
    <property type="entry name" value="Sel1"/>
    <property type="match status" value="8"/>
</dbReference>
<dbReference type="Proteomes" id="UP000610594">
    <property type="component" value="Unassembled WGS sequence"/>
</dbReference>
<organism evidence="1 2">
    <name type="scientific">Massilia genomosp. 1</name>
    <dbReference type="NCBI Taxonomy" id="2609280"/>
    <lineage>
        <taxon>Bacteria</taxon>
        <taxon>Pseudomonadati</taxon>
        <taxon>Pseudomonadota</taxon>
        <taxon>Betaproteobacteria</taxon>
        <taxon>Burkholderiales</taxon>
        <taxon>Oxalobacteraceae</taxon>
        <taxon>Telluria group</taxon>
        <taxon>Massilia</taxon>
    </lineage>
</organism>
<gene>
    <name evidence="1" type="ORF">F1735_03505</name>
</gene>
<dbReference type="SMART" id="SM00671">
    <property type="entry name" value="SEL1"/>
    <property type="match status" value="8"/>
</dbReference>
<name>A0ABX0MH91_9BURK</name>
<evidence type="ECO:0000313" key="2">
    <source>
        <dbReference type="Proteomes" id="UP000610594"/>
    </source>
</evidence>
<dbReference type="PANTHER" id="PTHR11102:SF160">
    <property type="entry name" value="ERAD-ASSOCIATED E3 UBIQUITIN-PROTEIN LIGASE COMPONENT HRD3"/>
    <property type="match status" value="1"/>
</dbReference>
<proteinExistence type="predicted"/>
<sequence length="416" mass="43796">MALCRSVAPTGRAAPTVITDRGKLTMNTISRRYAGALTCLVLLCGCATREAAIVGASGAAPGSLYANGKLTAMGEARLAHAAKAYSEGNEAQAYAEFLVLAEQGHGESQYNLGVMDGDGVADGAPDIPKAIAWLQKAEGAGYPGALFQLGVYHYKGVGVARDVPKGVAYWRKCAAQGDNDCAFNAAAVLATGKGMPADRASAMTLFAQAGRGPEAKVAAQSELARMYMADGKHSDHVKAIEWFEAAAANNHAQSQHQLARFYIEGVLVKADQGRALSMYQRAAAQGYAPSLNNLAILYRYGDGVTKDQARAVKMFRQAHEAGMLEATVNLGDVTFMGWGTRADKAAAVRLYQIAADTGHPAGRCRYAQALRHGDGVTRNVALAKRLQEAAGNAGYPCHSDEPLGKSLFNTHGKGRS</sequence>
<reference evidence="1 2" key="1">
    <citation type="submission" date="2019-10" db="EMBL/GenBank/DDBJ databases">
        <title>Taxonomy of Antarctic Massilia spp.: description of Massilia rubra sp. nov., Massilia aquatica sp. nov., Massilia mucilaginosa sp. nov., Massilia frigida sp. nov. isolated from streams, lakes and regoliths.</title>
        <authorList>
            <person name="Holochova P."/>
            <person name="Sedlacek I."/>
            <person name="Kralova S."/>
            <person name="Maslanova I."/>
            <person name="Busse H.-J."/>
            <person name="Stankova E."/>
            <person name="Vrbovska V."/>
            <person name="Kovarovic V."/>
            <person name="Bartak M."/>
            <person name="Svec P."/>
            <person name="Pantucek R."/>
        </authorList>
    </citation>
    <scope>NUCLEOTIDE SEQUENCE [LARGE SCALE GENOMIC DNA]</scope>
    <source>
        <strain evidence="1 2">CCM 8694</strain>
    </source>
</reference>
<dbReference type="PANTHER" id="PTHR11102">
    <property type="entry name" value="SEL-1-LIKE PROTEIN"/>
    <property type="match status" value="1"/>
</dbReference>
<evidence type="ECO:0000313" key="1">
    <source>
        <dbReference type="EMBL" id="NHZ61377.1"/>
    </source>
</evidence>
<dbReference type="Gene3D" id="1.25.40.10">
    <property type="entry name" value="Tetratricopeptide repeat domain"/>
    <property type="match status" value="2"/>
</dbReference>
<comment type="caution">
    <text evidence="1">The sequence shown here is derived from an EMBL/GenBank/DDBJ whole genome shotgun (WGS) entry which is preliminary data.</text>
</comment>
<keyword evidence="2" id="KW-1185">Reference proteome</keyword>
<dbReference type="InterPro" id="IPR006597">
    <property type="entry name" value="Sel1-like"/>
</dbReference>
<dbReference type="SUPFAM" id="SSF81901">
    <property type="entry name" value="HCP-like"/>
    <property type="match status" value="2"/>
</dbReference>
<evidence type="ECO:0008006" key="3">
    <source>
        <dbReference type="Google" id="ProtNLM"/>
    </source>
</evidence>
<dbReference type="EMBL" id="WHJF01000006">
    <property type="protein sequence ID" value="NHZ61377.1"/>
    <property type="molecule type" value="Genomic_DNA"/>
</dbReference>
<accession>A0ABX0MH91</accession>
<dbReference type="InterPro" id="IPR011990">
    <property type="entry name" value="TPR-like_helical_dom_sf"/>
</dbReference>
<dbReference type="InterPro" id="IPR050767">
    <property type="entry name" value="Sel1_AlgK"/>
</dbReference>
<protein>
    <recommendedName>
        <fullName evidence="3">Sel1 repeat family protein</fullName>
    </recommendedName>
</protein>